<organism evidence="7 8">
    <name type="scientific">Zoogloea oleivorans</name>
    <dbReference type="NCBI Taxonomy" id="1552750"/>
    <lineage>
        <taxon>Bacteria</taxon>
        <taxon>Pseudomonadati</taxon>
        <taxon>Pseudomonadota</taxon>
        <taxon>Betaproteobacteria</taxon>
        <taxon>Rhodocyclales</taxon>
        <taxon>Zoogloeaceae</taxon>
        <taxon>Zoogloea</taxon>
    </lineage>
</organism>
<dbReference type="InterPro" id="IPR000700">
    <property type="entry name" value="PAS-assoc_C"/>
</dbReference>
<dbReference type="PROSITE" id="PS50113">
    <property type="entry name" value="PAC"/>
    <property type="match status" value="2"/>
</dbReference>
<keyword evidence="1" id="KW-0812">Transmembrane</keyword>
<dbReference type="InterPro" id="IPR001610">
    <property type="entry name" value="PAC"/>
</dbReference>
<dbReference type="SMART" id="SM00086">
    <property type="entry name" value="PAC"/>
    <property type="match status" value="2"/>
</dbReference>
<dbReference type="PANTHER" id="PTHR44757:SF2">
    <property type="entry name" value="BIOFILM ARCHITECTURE MAINTENANCE PROTEIN MBAA"/>
    <property type="match status" value="1"/>
</dbReference>
<dbReference type="PANTHER" id="PTHR44757">
    <property type="entry name" value="DIGUANYLATE CYCLASE DGCP"/>
    <property type="match status" value="1"/>
</dbReference>
<feature type="domain" description="PAS" evidence="2">
    <location>
        <begin position="549"/>
        <end position="600"/>
    </location>
</feature>
<dbReference type="Pfam" id="PF08447">
    <property type="entry name" value="PAS_3"/>
    <property type="match status" value="1"/>
</dbReference>
<dbReference type="Gene3D" id="3.30.450.40">
    <property type="match status" value="1"/>
</dbReference>
<keyword evidence="1" id="KW-1133">Transmembrane helix</keyword>
<evidence type="ECO:0000259" key="5">
    <source>
        <dbReference type="PROSITE" id="PS50885"/>
    </source>
</evidence>
<dbReference type="InterPro" id="IPR001633">
    <property type="entry name" value="EAL_dom"/>
</dbReference>
<comment type="caution">
    <text evidence="7">The sequence shown here is derived from an EMBL/GenBank/DDBJ whole genome shotgun (WGS) entry which is preliminary data.</text>
</comment>
<feature type="domain" description="PAS" evidence="2">
    <location>
        <begin position="260"/>
        <end position="330"/>
    </location>
</feature>
<dbReference type="Pfam" id="PF00563">
    <property type="entry name" value="EAL"/>
    <property type="match status" value="1"/>
</dbReference>
<dbReference type="InterPro" id="IPR000160">
    <property type="entry name" value="GGDEF_dom"/>
</dbReference>
<dbReference type="OrthoDB" id="9813903at2"/>
<feature type="domain" description="GGDEF" evidence="6">
    <location>
        <begin position="706"/>
        <end position="839"/>
    </location>
</feature>
<dbReference type="SUPFAM" id="SSF141868">
    <property type="entry name" value="EAL domain-like"/>
    <property type="match status" value="1"/>
</dbReference>
<dbReference type="Gene3D" id="3.20.20.450">
    <property type="entry name" value="EAL domain"/>
    <property type="match status" value="1"/>
</dbReference>
<evidence type="ECO:0000313" key="7">
    <source>
        <dbReference type="EMBL" id="TYC53510.1"/>
    </source>
</evidence>
<evidence type="ECO:0000259" key="2">
    <source>
        <dbReference type="PROSITE" id="PS50112"/>
    </source>
</evidence>
<dbReference type="AlphaFoldDB" id="A0A6C2CHF2"/>
<evidence type="ECO:0000259" key="4">
    <source>
        <dbReference type="PROSITE" id="PS50883"/>
    </source>
</evidence>
<feature type="domain" description="PAC" evidence="3">
    <location>
        <begin position="622"/>
        <end position="674"/>
    </location>
</feature>
<dbReference type="CDD" id="cd06225">
    <property type="entry name" value="HAMP"/>
    <property type="match status" value="1"/>
</dbReference>
<dbReference type="SUPFAM" id="SSF55785">
    <property type="entry name" value="PYP-like sensor domain (PAS domain)"/>
    <property type="match status" value="2"/>
</dbReference>
<dbReference type="PROSITE" id="PS50883">
    <property type="entry name" value="EAL"/>
    <property type="match status" value="1"/>
</dbReference>
<dbReference type="FunFam" id="3.30.450.20:FF:000099">
    <property type="entry name" value="Sensory box sensor histidine kinase"/>
    <property type="match status" value="1"/>
</dbReference>
<dbReference type="CDD" id="cd01948">
    <property type="entry name" value="EAL"/>
    <property type="match status" value="1"/>
</dbReference>
<dbReference type="FunFam" id="3.20.20.450:FF:000001">
    <property type="entry name" value="Cyclic di-GMP phosphodiesterase yahA"/>
    <property type="match status" value="1"/>
</dbReference>
<dbReference type="SMART" id="SM00304">
    <property type="entry name" value="HAMP"/>
    <property type="match status" value="1"/>
</dbReference>
<feature type="transmembrane region" description="Helical" evidence="1">
    <location>
        <begin position="181"/>
        <end position="200"/>
    </location>
</feature>
<dbReference type="GO" id="GO:0016020">
    <property type="term" value="C:membrane"/>
    <property type="evidence" value="ECO:0007669"/>
    <property type="project" value="InterPro"/>
</dbReference>
<dbReference type="Pfam" id="PF13426">
    <property type="entry name" value="PAS_9"/>
    <property type="match status" value="1"/>
</dbReference>
<dbReference type="InterPro" id="IPR029016">
    <property type="entry name" value="GAF-like_dom_sf"/>
</dbReference>
<dbReference type="Gene3D" id="3.30.450.20">
    <property type="entry name" value="PAS domain"/>
    <property type="match status" value="2"/>
</dbReference>
<dbReference type="PROSITE" id="PS50112">
    <property type="entry name" value="PAS"/>
    <property type="match status" value="2"/>
</dbReference>
<dbReference type="Pfam" id="PF00990">
    <property type="entry name" value="GGDEF"/>
    <property type="match status" value="1"/>
</dbReference>
<dbReference type="InterPro" id="IPR035965">
    <property type="entry name" value="PAS-like_dom_sf"/>
</dbReference>
<feature type="transmembrane region" description="Helical" evidence="1">
    <location>
        <begin position="13"/>
        <end position="33"/>
    </location>
</feature>
<dbReference type="NCBIfam" id="TIGR00229">
    <property type="entry name" value="sensory_box"/>
    <property type="match status" value="2"/>
</dbReference>
<dbReference type="InterPro" id="IPR052155">
    <property type="entry name" value="Biofilm_reg_signaling"/>
</dbReference>
<proteinExistence type="predicted"/>
<evidence type="ECO:0000259" key="3">
    <source>
        <dbReference type="PROSITE" id="PS50113"/>
    </source>
</evidence>
<dbReference type="PROSITE" id="PS50887">
    <property type="entry name" value="GGDEF"/>
    <property type="match status" value="1"/>
</dbReference>
<dbReference type="InterPro" id="IPR029787">
    <property type="entry name" value="Nucleotide_cyclase"/>
</dbReference>
<dbReference type="InterPro" id="IPR043128">
    <property type="entry name" value="Rev_trsase/Diguanyl_cyclase"/>
</dbReference>
<dbReference type="InterPro" id="IPR003660">
    <property type="entry name" value="HAMP_dom"/>
</dbReference>
<dbReference type="RefSeq" id="WP_148581121.1">
    <property type="nucleotide sequence ID" value="NZ_SDKK01000027.1"/>
</dbReference>
<dbReference type="Pfam" id="PF13185">
    <property type="entry name" value="GAF_2"/>
    <property type="match status" value="1"/>
</dbReference>
<dbReference type="Proteomes" id="UP000389128">
    <property type="component" value="Unassembled WGS sequence"/>
</dbReference>
<dbReference type="InterPro" id="IPR003018">
    <property type="entry name" value="GAF"/>
</dbReference>
<evidence type="ECO:0000256" key="1">
    <source>
        <dbReference type="SAM" id="Phobius"/>
    </source>
</evidence>
<dbReference type="Gene3D" id="3.30.70.270">
    <property type="match status" value="1"/>
</dbReference>
<accession>A0A6C2CHF2</accession>
<reference evidence="7 8" key="1">
    <citation type="submission" date="2019-01" db="EMBL/GenBank/DDBJ databases">
        <title>Zoogloea oleivorans genome sequencing and assembly.</title>
        <authorList>
            <person name="Tancsics A."/>
            <person name="Farkas M."/>
            <person name="Kriszt B."/>
            <person name="Maroti G."/>
            <person name="Horvath B."/>
        </authorList>
    </citation>
    <scope>NUCLEOTIDE SEQUENCE [LARGE SCALE GENOMIC DNA]</scope>
    <source>
        <strain evidence="7 8">Buc</strain>
    </source>
</reference>
<feature type="domain" description="HAMP" evidence="5">
    <location>
        <begin position="202"/>
        <end position="255"/>
    </location>
</feature>
<dbReference type="CDD" id="cd01949">
    <property type="entry name" value="GGDEF"/>
    <property type="match status" value="1"/>
</dbReference>
<dbReference type="SUPFAM" id="SSF55781">
    <property type="entry name" value="GAF domain-like"/>
    <property type="match status" value="1"/>
</dbReference>
<dbReference type="NCBIfam" id="TIGR00254">
    <property type="entry name" value="GGDEF"/>
    <property type="match status" value="1"/>
</dbReference>
<gene>
    <name evidence="7" type="ORF">ETQ85_21500</name>
</gene>
<evidence type="ECO:0000259" key="6">
    <source>
        <dbReference type="PROSITE" id="PS50887"/>
    </source>
</evidence>
<dbReference type="SMART" id="SM00052">
    <property type="entry name" value="EAL"/>
    <property type="match status" value="1"/>
</dbReference>
<dbReference type="SUPFAM" id="SSF55073">
    <property type="entry name" value="Nucleotide cyclase"/>
    <property type="match status" value="1"/>
</dbReference>
<dbReference type="InterPro" id="IPR013655">
    <property type="entry name" value="PAS_fold_3"/>
</dbReference>
<name>A0A6C2CHF2_9RHOO</name>
<dbReference type="CDD" id="cd00130">
    <property type="entry name" value="PAS"/>
    <property type="match status" value="2"/>
</dbReference>
<feature type="domain" description="PAC" evidence="3">
    <location>
        <begin position="333"/>
        <end position="385"/>
    </location>
</feature>
<sequence>MIFGGFLSLRWRLIGPLLAVWAVGMALLVTVLYTSILERFRTLVDQRANAIVSAVSSAAETAREPADLRRFVSSLGAARDIVRVVLVAGEPARVVAASDHGWQDQPVTALPEQALPAHLLAALAARKGERRLDADLRRLDVLEPVLLVGGGASGRLEEGVLLLSLDAASLWQAAWQTVVHLSLWLGGILSAVAGLIYVLVSRYVLHPAEAIREALGRRREAGDSALVVPVMRRDELGELAGALNDMLVTLRTRNRQLAHSRDQHLAMLESFPHLAWRAGLSGDCDWFNRAWLDFTGKTLEEEVGEGWLEGVHPDDRDNCLAVWRRAFEAREPFVMEYRLRAADGSHHWIADHGAPIHDGDGVFTGYVGSCYDLQPARDNARDIKRMTRLYHALSATNKAIVHSRDAATLLPQVCRVAVEFGELDLAWIGFPEQHSSVLKATAVQGRGCWADLSIAGLECRLTAVGVPAEALIVNDPAASPVTRACEGCVAHTPEGSFAVFPIRLGEGPDGVLVLRKAEKNFFDEHTVALLDELSADIGFALRNYRRDETLRLAAKVFENNSEGIVIVDPQRRVVMINRAFSSLTGLAGADVIGRQLFLFDPARHPAGFASTVRDLAAASGLWQGEVWIRRAAGDTFPADFSVSVVRDGEGDIAHYVGVFSDISQRKAAEERIHFLASHDFLTGLPSRAALAPILERALEAAAREGHRVALCFLDLDRFKNINDTLGHHIGDELLIEVGQRLQSVLRDGESVLRHGGDEFVVIMPQAGDRSVLASAAGRLLSALDEPFLLAGCEFSLSTSIGVSVFPEDGLDGEILLDRADMAMYRAKEDGRNGIEFFADGMAAPTSERLSLEHALRRALERGELALHYQPVVSAVDGQLIAAEALLRWTHPELGNIPPDRFIPLAEESGLILPIGNWVLDTLCQQLAAWQAEGRHMVPVAANISPLQFRRADFVASVAEALRRHDVPPGLLTLELTESMVMRDVERAARQLDELKALGLSVAIDDFGTGYSSLAYLKRFALDKLKVDQSFVREINTGPEDRAIVAAIVGLGHNLGLELVAEGVETGEMVNTLRELGCDSLQGWHYGKAEPAAQFADRLGRA</sequence>
<keyword evidence="8" id="KW-1185">Reference proteome</keyword>
<dbReference type="Pfam" id="PF00672">
    <property type="entry name" value="HAMP"/>
    <property type="match status" value="1"/>
</dbReference>
<dbReference type="InterPro" id="IPR000014">
    <property type="entry name" value="PAS"/>
</dbReference>
<feature type="domain" description="EAL" evidence="4">
    <location>
        <begin position="848"/>
        <end position="1101"/>
    </location>
</feature>
<dbReference type="InterPro" id="IPR035919">
    <property type="entry name" value="EAL_sf"/>
</dbReference>
<dbReference type="PROSITE" id="PS50885">
    <property type="entry name" value="HAMP"/>
    <property type="match status" value="1"/>
</dbReference>
<evidence type="ECO:0000313" key="8">
    <source>
        <dbReference type="Proteomes" id="UP000389128"/>
    </source>
</evidence>
<keyword evidence="1" id="KW-0472">Membrane</keyword>
<dbReference type="GO" id="GO:0007165">
    <property type="term" value="P:signal transduction"/>
    <property type="evidence" value="ECO:0007669"/>
    <property type="project" value="InterPro"/>
</dbReference>
<dbReference type="SMART" id="SM00091">
    <property type="entry name" value="PAS"/>
    <property type="match status" value="2"/>
</dbReference>
<dbReference type="EMBL" id="SDKK01000027">
    <property type="protein sequence ID" value="TYC53510.1"/>
    <property type="molecule type" value="Genomic_DNA"/>
</dbReference>
<protein>
    <submittedName>
        <fullName evidence="7">EAL domain-containing protein</fullName>
    </submittedName>
</protein>
<dbReference type="SMART" id="SM00267">
    <property type="entry name" value="GGDEF"/>
    <property type="match status" value="1"/>
</dbReference>
<dbReference type="Gene3D" id="6.10.340.10">
    <property type="match status" value="1"/>
</dbReference>